<gene>
    <name evidence="3" type="ORF">BD626DRAFT_490213</name>
</gene>
<keyword evidence="4" id="KW-1185">Reference proteome</keyword>
<evidence type="ECO:0008006" key="5">
    <source>
        <dbReference type="Google" id="ProtNLM"/>
    </source>
</evidence>
<dbReference type="PANTHER" id="PTHR33365">
    <property type="entry name" value="YALI0B05434P"/>
    <property type="match status" value="1"/>
</dbReference>
<comment type="similarity">
    <text evidence="2">Belongs to the ustYa family.</text>
</comment>
<proteinExistence type="inferred from homology"/>
<dbReference type="Pfam" id="PF11807">
    <property type="entry name" value="UstYa"/>
    <property type="match status" value="1"/>
</dbReference>
<dbReference type="AlphaFoldDB" id="A0A550CJC8"/>
<organism evidence="3 4">
    <name type="scientific">Schizophyllum amplum</name>
    <dbReference type="NCBI Taxonomy" id="97359"/>
    <lineage>
        <taxon>Eukaryota</taxon>
        <taxon>Fungi</taxon>
        <taxon>Dikarya</taxon>
        <taxon>Basidiomycota</taxon>
        <taxon>Agaricomycotina</taxon>
        <taxon>Agaricomycetes</taxon>
        <taxon>Agaricomycetidae</taxon>
        <taxon>Agaricales</taxon>
        <taxon>Schizophyllaceae</taxon>
        <taxon>Schizophyllum</taxon>
    </lineage>
</organism>
<evidence type="ECO:0000256" key="2">
    <source>
        <dbReference type="ARBA" id="ARBA00035112"/>
    </source>
</evidence>
<evidence type="ECO:0000313" key="3">
    <source>
        <dbReference type="EMBL" id="TRM64878.1"/>
    </source>
</evidence>
<reference evidence="3 4" key="1">
    <citation type="journal article" date="2019" name="New Phytol.">
        <title>Comparative genomics reveals unique wood-decay strategies and fruiting body development in the Schizophyllaceae.</title>
        <authorList>
            <person name="Almasi E."/>
            <person name="Sahu N."/>
            <person name="Krizsan K."/>
            <person name="Balint B."/>
            <person name="Kovacs G.M."/>
            <person name="Kiss B."/>
            <person name="Cseklye J."/>
            <person name="Drula E."/>
            <person name="Henrissat B."/>
            <person name="Nagy I."/>
            <person name="Chovatia M."/>
            <person name="Adam C."/>
            <person name="LaButti K."/>
            <person name="Lipzen A."/>
            <person name="Riley R."/>
            <person name="Grigoriev I.V."/>
            <person name="Nagy L.G."/>
        </authorList>
    </citation>
    <scope>NUCLEOTIDE SEQUENCE [LARGE SCALE GENOMIC DNA]</scope>
    <source>
        <strain evidence="3 4">NL-1724</strain>
    </source>
</reference>
<dbReference type="Proteomes" id="UP000320762">
    <property type="component" value="Unassembled WGS sequence"/>
</dbReference>
<dbReference type="GO" id="GO:0043386">
    <property type="term" value="P:mycotoxin biosynthetic process"/>
    <property type="evidence" value="ECO:0007669"/>
    <property type="project" value="InterPro"/>
</dbReference>
<evidence type="ECO:0000256" key="1">
    <source>
        <dbReference type="ARBA" id="ARBA00004685"/>
    </source>
</evidence>
<dbReference type="OrthoDB" id="3687641at2759"/>
<comment type="caution">
    <text evidence="3">The sequence shown here is derived from an EMBL/GenBank/DDBJ whole genome shotgun (WGS) entry which is preliminary data.</text>
</comment>
<sequence length="275" mass="31616">MGARQEEYEPLATAVDAEDVEQHIPSHPPVKSAWQAWHVKVLVCIVLAQFVTIGALLSRSPPQAQRQDGAQFLYSPAQDVLEDELVVFRAGSEHKTPYQALTDEADEMWLDLYSPSIFMMPREEAVRLPNRTHPVTKDAPDGYYLGHLDVFHQLHCLNYLRMSISPERYKPLIRQDMLEYEHLSHCVDSIRQSLMCSSDISVNVWQWSEHYQGVAGRVNVAHSCRNFDKIKDWVRERLAPEDPINGKEYVENDLPFPPVYYTAAEYVTCASDREN</sequence>
<dbReference type="PANTHER" id="PTHR33365:SF4">
    <property type="entry name" value="CYCLOCHLOROTINE BIOSYNTHESIS PROTEIN O"/>
    <property type="match status" value="1"/>
</dbReference>
<evidence type="ECO:0000313" key="4">
    <source>
        <dbReference type="Proteomes" id="UP000320762"/>
    </source>
</evidence>
<dbReference type="EMBL" id="VDMD01000006">
    <property type="protein sequence ID" value="TRM64878.1"/>
    <property type="molecule type" value="Genomic_DNA"/>
</dbReference>
<protein>
    <recommendedName>
        <fullName evidence="5">Tat pathway signal sequence</fullName>
    </recommendedName>
</protein>
<accession>A0A550CJC8</accession>
<dbReference type="InterPro" id="IPR021765">
    <property type="entry name" value="UstYa-like"/>
</dbReference>
<name>A0A550CJC8_9AGAR</name>
<comment type="pathway">
    <text evidence="1">Mycotoxin biosynthesis.</text>
</comment>